<comment type="caution">
    <text evidence="1">The sequence shown here is derived from an EMBL/GenBank/DDBJ whole genome shotgun (WGS) entry which is preliminary data.</text>
</comment>
<gene>
    <name evidence="1" type="ORF">HPB50_017838</name>
</gene>
<reference evidence="1" key="1">
    <citation type="submission" date="2020-05" db="EMBL/GenBank/DDBJ databases">
        <title>Large-scale comparative analyses of tick genomes elucidate their genetic diversity and vector capacities.</title>
        <authorList>
            <person name="Jia N."/>
            <person name="Wang J."/>
            <person name="Shi W."/>
            <person name="Du L."/>
            <person name="Sun Y."/>
            <person name="Zhan W."/>
            <person name="Jiang J."/>
            <person name="Wang Q."/>
            <person name="Zhang B."/>
            <person name="Ji P."/>
            <person name="Sakyi L.B."/>
            <person name="Cui X."/>
            <person name="Yuan T."/>
            <person name="Jiang B."/>
            <person name="Yang W."/>
            <person name="Lam T.T.-Y."/>
            <person name="Chang Q."/>
            <person name="Ding S."/>
            <person name="Wang X."/>
            <person name="Zhu J."/>
            <person name="Ruan X."/>
            <person name="Zhao L."/>
            <person name="Wei J."/>
            <person name="Que T."/>
            <person name="Du C."/>
            <person name="Cheng J."/>
            <person name="Dai P."/>
            <person name="Han X."/>
            <person name="Huang E."/>
            <person name="Gao Y."/>
            <person name="Liu J."/>
            <person name="Shao H."/>
            <person name="Ye R."/>
            <person name="Li L."/>
            <person name="Wei W."/>
            <person name="Wang X."/>
            <person name="Wang C."/>
            <person name="Yang T."/>
            <person name="Huo Q."/>
            <person name="Li W."/>
            <person name="Guo W."/>
            <person name="Chen H."/>
            <person name="Zhou L."/>
            <person name="Ni X."/>
            <person name="Tian J."/>
            <person name="Zhou Y."/>
            <person name="Sheng Y."/>
            <person name="Liu T."/>
            <person name="Pan Y."/>
            <person name="Xia L."/>
            <person name="Li J."/>
            <person name="Zhao F."/>
            <person name="Cao W."/>
        </authorList>
    </citation>
    <scope>NUCLEOTIDE SEQUENCE</scope>
    <source>
        <strain evidence="1">Hyas-2018</strain>
    </source>
</reference>
<accession>A0ACB7TJX2</accession>
<evidence type="ECO:0000313" key="2">
    <source>
        <dbReference type="Proteomes" id="UP000821845"/>
    </source>
</evidence>
<evidence type="ECO:0000313" key="1">
    <source>
        <dbReference type="EMBL" id="KAH6947258.1"/>
    </source>
</evidence>
<protein>
    <submittedName>
        <fullName evidence="1">Uncharacterized protein</fullName>
    </submittedName>
</protein>
<organism evidence="1 2">
    <name type="scientific">Hyalomma asiaticum</name>
    <name type="common">Tick</name>
    <dbReference type="NCBI Taxonomy" id="266040"/>
    <lineage>
        <taxon>Eukaryota</taxon>
        <taxon>Metazoa</taxon>
        <taxon>Ecdysozoa</taxon>
        <taxon>Arthropoda</taxon>
        <taxon>Chelicerata</taxon>
        <taxon>Arachnida</taxon>
        <taxon>Acari</taxon>
        <taxon>Parasitiformes</taxon>
        <taxon>Ixodida</taxon>
        <taxon>Ixodoidea</taxon>
        <taxon>Ixodidae</taxon>
        <taxon>Hyalomminae</taxon>
        <taxon>Hyalomma</taxon>
    </lineage>
</organism>
<name>A0ACB7TJX2_HYAAI</name>
<sequence>MDSAECGRCDVRAMCERLCDCAKTPPTALLRRLNTKPKRGRGYVRSLPPPRRTVTPSRLSNHAQPSHLAQSTPEPLCSHSATQECQRIDVPPFVSLSLPEHFPPSARFHVRTCVRLLPARRNAMPGIVWQNLDPVTMSRLGVDLIREELARRQLDITGSKEELFQRLQAAIQQQHEATPSSLAMLFQQLPRPATTVTTLPDLSSSIPQFAGLHSHSVNTWLDDVRRAQKIDYLLHGLREQHILAAIAANRPPTVAEFISTCTSLDKSAQHLHAKASPSPFAGSVLLPLQPFRAAKPAERQQLRSEQSTPQSSQGATPKMRISELPAEQQEATYAAISAHCLSSSAPPTMPKTQQPPALHSAPVTLDGSQQQCPFFSATLSGVDQPLPPQKVKAEDEQIKEETNCGSVPNNHIPNQVNLGLKKQ</sequence>
<dbReference type="EMBL" id="CM023481">
    <property type="protein sequence ID" value="KAH6947258.1"/>
    <property type="molecule type" value="Genomic_DNA"/>
</dbReference>
<proteinExistence type="predicted"/>
<dbReference type="Proteomes" id="UP000821845">
    <property type="component" value="Chromosome 1"/>
</dbReference>
<keyword evidence="2" id="KW-1185">Reference proteome</keyword>